<comment type="subcellular location">
    <subcellularLocation>
        <location evidence="2">Membrane</location>
        <topology evidence="2">Multi-pass membrane protein</topology>
    </subcellularLocation>
</comment>
<dbReference type="GO" id="GO:0005794">
    <property type="term" value="C:Golgi apparatus"/>
    <property type="evidence" value="ECO:0007669"/>
    <property type="project" value="TreeGrafter"/>
</dbReference>
<keyword evidence="5 8" id="KW-1133">Transmembrane helix</keyword>
<dbReference type="InterPro" id="IPR004895">
    <property type="entry name" value="Prenylated_rab_accept_PRA1"/>
</dbReference>
<reference evidence="9 10" key="1">
    <citation type="submission" date="2016-09" db="EMBL/GenBank/DDBJ databases">
        <title>The draft genome of Dichanthelium oligosanthes: A C3 panicoid grass species.</title>
        <authorList>
            <person name="Studer A.J."/>
            <person name="Schnable J.C."/>
            <person name="Brutnell T.P."/>
        </authorList>
    </citation>
    <scope>NUCLEOTIDE SEQUENCE [LARGE SCALE GENOMIC DNA]</scope>
    <source>
        <strain evidence="10">cv. Kellogg 1175</strain>
        <tissue evidence="9">Leaf</tissue>
    </source>
</reference>
<evidence type="ECO:0000256" key="6">
    <source>
        <dbReference type="ARBA" id="ARBA00023136"/>
    </source>
</evidence>
<dbReference type="STRING" id="888268.A0A1E5VTY9"/>
<dbReference type="PANTHER" id="PTHR19317:SF10">
    <property type="entry name" value="PRA1 FAMILY PROTEIN"/>
    <property type="match status" value="1"/>
</dbReference>
<keyword evidence="4 8" id="KW-0812">Transmembrane</keyword>
<proteinExistence type="inferred from homology"/>
<evidence type="ECO:0008006" key="11">
    <source>
        <dbReference type="Google" id="ProtNLM"/>
    </source>
</evidence>
<evidence type="ECO:0000256" key="5">
    <source>
        <dbReference type="ARBA" id="ARBA00022989"/>
    </source>
</evidence>
<dbReference type="Pfam" id="PF03208">
    <property type="entry name" value="PRA1"/>
    <property type="match status" value="2"/>
</dbReference>
<evidence type="ECO:0000256" key="4">
    <source>
        <dbReference type="ARBA" id="ARBA00022692"/>
    </source>
</evidence>
<feature type="transmembrane region" description="Helical" evidence="8">
    <location>
        <begin position="357"/>
        <end position="376"/>
    </location>
</feature>
<dbReference type="OrthoDB" id="694527at2759"/>
<feature type="transmembrane region" description="Helical" evidence="8">
    <location>
        <begin position="436"/>
        <end position="454"/>
    </location>
</feature>
<keyword evidence="6 8" id="KW-0472">Membrane</keyword>
<evidence type="ECO:0000256" key="8">
    <source>
        <dbReference type="SAM" id="Phobius"/>
    </source>
</evidence>
<evidence type="ECO:0000256" key="2">
    <source>
        <dbReference type="ARBA" id="ARBA00004141"/>
    </source>
</evidence>
<feature type="transmembrane region" description="Helical" evidence="8">
    <location>
        <begin position="64"/>
        <end position="82"/>
    </location>
</feature>
<dbReference type="GO" id="GO:0016020">
    <property type="term" value="C:membrane"/>
    <property type="evidence" value="ECO:0007669"/>
    <property type="project" value="UniProtKB-SubCell"/>
</dbReference>
<name>A0A1E5VTY9_9POAL</name>
<dbReference type="EMBL" id="LWDX02029684">
    <property type="protein sequence ID" value="OEL28581.1"/>
    <property type="molecule type" value="Genomic_DNA"/>
</dbReference>
<evidence type="ECO:0000313" key="9">
    <source>
        <dbReference type="EMBL" id="OEL28581.1"/>
    </source>
</evidence>
<dbReference type="GO" id="GO:0016192">
    <property type="term" value="P:vesicle-mediated transport"/>
    <property type="evidence" value="ECO:0007669"/>
    <property type="project" value="TreeGrafter"/>
</dbReference>
<gene>
    <name evidence="9" type="ORF">BAE44_0010400</name>
</gene>
<dbReference type="GO" id="GO:0005783">
    <property type="term" value="C:endoplasmic reticulum"/>
    <property type="evidence" value="ECO:0007669"/>
    <property type="project" value="TreeGrafter"/>
</dbReference>
<protein>
    <recommendedName>
        <fullName evidence="11">PRA1 family protein</fullName>
    </recommendedName>
</protein>
<evidence type="ECO:0000256" key="1">
    <source>
        <dbReference type="ARBA" id="ARBA00002501"/>
    </source>
</evidence>
<feature type="compositionally biased region" description="Polar residues" evidence="7">
    <location>
        <begin position="294"/>
        <end position="308"/>
    </location>
</feature>
<feature type="transmembrane region" description="Helical" evidence="8">
    <location>
        <begin position="121"/>
        <end position="138"/>
    </location>
</feature>
<comment type="function">
    <text evidence="1">May be involved in both secretory and endocytic intracellular trafficking in the endosomal/prevacuolar compartments.</text>
</comment>
<evidence type="ECO:0000256" key="7">
    <source>
        <dbReference type="SAM" id="MobiDB-lite"/>
    </source>
</evidence>
<feature type="compositionally biased region" description="Low complexity" evidence="7">
    <location>
        <begin position="1"/>
        <end position="13"/>
    </location>
</feature>
<comment type="similarity">
    <text evidence="3">Belongs to the PRA1 family.</text>
</comment>
<dbReference type="Proteomes" id="UP000095767">
    <property type="component" value="Unassembled WGS sequence"/>
</dbReference>
<organism evidence="9 10">
    <name type="scientific">Dichanthelium oligosanthes</name>
    <dbReference type="NCBI Taxonomy" id="888268"/>
    <lineage>
        <taxon>Eukaryota</taxon>
        <taxon>Viridiplantae</taxon>
        <taxon>Streptophyta</taxon>
        <taxon>Embryophyta</taxon>
        <taxon>Tracheophyta</taxon>
        <taxon>Spermatophyta</taxon>
        <taxon>Magnoliopsida</taxon>
        <taxon>Liliopsida</taxon>
        <taxon>Poales</taxon>
        <taxon>Poaceae</taxon>
        <taxon>PACMAD clade</taxon>
        <taxon>Panicoideae</taxon>
        <taxon>Panicodae</taxon>
        <taxon>Paniceae</taxon>
        <taxon>Dichantheliinae</taxon>
        <taxon>Dichanthelium</taxon>
    </lineage>
</organism>
<accession>A0A1E5VTY9</accession>
<dbReference type="PANTHER" id="PTHR19317">
    <property type="entry name" value="PRENYLATED RAB ACCEPTOR 1-RELATED"/>
    <property type="match status" value="1"/>
</dbReference>
<evidence type="ECO:0000256" key="3">
    <source>
        <dbReference type="ARBA" id="ARBA00006483"/>
    </source>
</evidence>
<keyword evidence="10" id="KW-1185">Reference proteome</keyword>
<feature type="transmembrane region" description="Helical" evidence="8">
    <location>
        <begin position="397"/>
        <end position="430"/>
    </location>
</feature>
<dbReference type="AlphaFoldDB" id="A0A1E5VTY9"/>
<feature type="region of interest" description="Disordered" evidence="7">
    <location>
        <begin position="143"/>
        <end position="211"/>
    </location>
</feature>
<comment type="caution">
    <text evidence="9">The sequence shown here is derived from an EMBL/GenBank/DDBJ whole genome shotgun (WGS) entry which is preliminary data.</text>
</comment>
<feature type="region of interest" description="Disordered" evidence="7">
    <location>
        <begin position="1"/>
        <end position="23"/>
    </location>
</feature>
<evidence type="ECO:0000313" key="10">
    <source>
        <dbReference type="Proteomes" id="UP000095767"/>
    </source>
</evidence>
<feature type="region of interest" description="Disordered" evidence="7">
    <location>
        <begin position="289"/>
        <end position="312"/>
    </location>
</feature>
<sequence length="474" mass="50789">MSKYGTFPASSSTTPPPDSTTTCVRCPGRASALPFRPWRDLADPRTLSVPGGSRRRARANLARFAANYELVFLAVVSVPQLWQPRLLPTVLLRFFFVCGKAFPAMTLALLEFMLASDTASVLVSLSVGLLLVVAHAVMHCPTADSTDGEAGRCETRTPEPPSTNSRVGTVDPSKPGEYGSSPHTNGLSFARKRKGQWSGPNGTSGARPPRCLHADPPRIDVCAPAAAPAGPRYRRRCAPGLRLPPRLAACLAGAPGCGASKFTHLLVALAPPRRRRPPRARIQPAMSKYGTIPADSSTPPLPEGSSTALDDATSCGAPAVAAVRRRPWRELADPRALSVPGGLADAYRRARANLARFAANYGLVYLVAFSVSLLWRPIFLPSVVPLALASPGNVFRLLLIFTPVLLLVTHATAGVLITLYVGLLIVAVHAVLHQKFAIIGLQTMGFAIIGLQSWTSLKRPLKRWHFGIIGFWSF</sequence>